<dbReference type="GO" id="GO:0015276">
    <property type="term" value="F:ligand-gated monoatomic ion channel activity"/>
    <property type="evidence" value="ECO:0007669"/>
    <property type="project" value="InterPro"/>
</dbReference>
<accession>H9A5R8</accession>
<dbReference type="Pfam" id="PF00060">
    <property type="entry name" value="Lig_chan"/>
    <property type="match status" value="1"/>
</dbReference>
<evidence type="ECO:0000313" key="16">
    <source>
        <dbReference type="EMBL" id="AFC91758.1"/>
    </source>
</evidence>
<dbReference type="Gene3D" id="1.10.287.70">
    <property type="match status" value="1"/>
</dbReference>
<evidence type="ECO:0000256" key="10">
    <source>
        <dbReference type="ARBA" id="ARBA00023180"/>
    </source>
</evidence>
<keyword evidence="4" id="KW-1003">Cell membrane</keyword>
<keyword evidence="3" id="KW-0813">Transport</keyword>
<keyword evidence="10" id="KW-0325">Glycoprotein</keyword>
<dbReference type="GO" id="GO:0005886">
    <property type="term" value="C:plasma membrane"/>
    <property type="evidence" value="ECO:0007669"/>
    <property type="project" value="UniProtKB-SubCell"/>
</dbReference>
<comment type="similarity">
    <text evidence="2">Belongs to the glutamate-gated ion channel (TC 1.A.10.1) family.</text>
</comment>
<evidence type="ECO:0000256" key="7">
    <source>
        <dbReference type="ARBA" id="ARBA00023065"/>
    </source>
</evidence>
<evidence type="ECO:0000256" key="5">
    <source>
        <dbReference type="ARBA" id="ARBA00022692"/>
    </source>
</evidence>
<dbReference type="InterPro" id="IPR052192">
    <property type="entry name" value="Insect_Ionotropic_Sensory_Rcpt"/>
</dbReference>
<dbReference type="Pfam" id="PF10613">
    <property type="entry name" value="Lig_chan-Glu_bd"/>
    <property type="match status" value="1"/>
</dbReference>
<dbReference type="AlphaFoldDB" id="H9A5R8"/>
<dbReference type="GO" id="GO:0050906">
    <property type="term" value="P:detection of stimulus involved in sensory perception"/>
    <property type="evidence" value="ECO:0007669"/>
    <property type="project" value="UniProtKB-ARBA"/>
</dbReference>
<keyword evidence="6 13" id="KW-1133">Transmembrane helix</keyword>
<evidence type="ECO:0000256" key="6">
    <source>
        <dbReference type="ARBA" id="ARBA00022989"/>
    </source>
</evidence>
<reference evidence="16" key="1">
    <citation type="journal article" date="2012" name="PLoS ONE">
        <title>Putative Chemosensory Receptors of the Codling Moth, Cydia pomonella, Identified by Antennal Transcriptome Analysis.</title>
        <authorList>
            <person name="Bengtsson J.M."/>
            <person name="Trona F."/>
            <person name="Montagne N."/>
            <person name="Anfora G."/>
            <person name="Ignell R."/>
            <person name="Witzgall P."/>
            <person name="Jacquin-Joly E."/>
        </authorList>
    </citation>
    <scope>NUCLEOTIDE SEQUENCE</scope>
</reference>
<proteinExistence type="evidence at transcript level"/>
<feature type="domain" description="Ionotropic glutamate receptor L-glutamate and glycine-binding" evidence="15">
    <location>
        <begin position="194"/>
        <end position="304"/>
    </location>
</feature>
<evidence type="ECO:0000256" key="1">
    <source>
        <dbReference type="ARBA" id="ARBA00004651"/>
    </source>
</evidence>
<name>H9A5R8_CYDPO</name>
<dbReference type="InterPro" id="IPR001320">
    <property type="entry name" value="Iontro_rcpt_C"/>
</dbReference>
<feature type="domain" description="Ionotropic glutamate receptor C-terminal" evidence="14">
    <location>
        <begin position="341"/>
        <end position="574"/>
    </location>
</feature>
<sequence>MIMPSKLFPVEILLNILINEHLQEYFCLTFVTETKLTVNIPINMSLMIIQPNNSVLAEQILDASEKGCSDYIIQMHEPENFMIAFEKVNHLGDIRRSVKKLIFLPVQDDMNNRSVLTNILALRETGFVANILLVVPSLQSSGDCKVYDMITHTFVGSDEDVQKPLYLDRWDSCTGHFERGVNLFPHNMSNLYGKTVKVAAFTYKPYVLLDLDPSLNSLGRDGMEMRIIDEFCRWVNCTVEIVRDDEHEWGEIYENNTGVGVLGNVVEDRADIGITALYSWYDEFRVLDFSAPIIRTAITCVAPAPRILTSWDLPLVPFTWTMWMCLVFTFFYASFALSIAQRSTDNVFLDTFGMMITQTREDATSWRIRSITGWMLVTGLVIDNAYSGGLASSFTVPKYEASIDTVEDLVDRKMEWGATHDAWIFSIMLSEEPLIKSLLSQFKTYPADILRQKSFSRSMAFSIEHLPAGYFAIGEYITKEAAMDLEIMLDKIYYEQCVVMLRKSSPYTAKLSELVGRLHQSGLMLSWETQVALKYLDFKVQLEVRLSRARKDLEEIEPLSIKQLLGIYIFYFGGVVIALLVFFGELLSKCSKPSIVL</sequence>
<comment type="subcellular location">
    <subcellularLocation>
        <location evidence="1">Cell membrane</location>
        <topology evidence="1">Multi-pass membrane protein</topology>
    </subcellularLocation>
</comment>
<feature type="transmembrane region" description="Helical" evidence="13">
    <location>
        <begin position="320"/>
        <end position="340"/>
    </location>
</feature>
<keyword evidence="7" id="KW-0406">Ion transport</keyword>
<evidence type="ECO:0000256" key="3">
    <source>
        <dbReference type="ARBA" id="ARBA00022448"/>
    </source>
</evidence>
<evidence type="ECO:0000256" key="8">
    <source>
        <dbReference type="ARBA" id="ARBA00023136"/>
    </source>
</evidence>
<evidence type="ECO:0000256" key="11">
    <source>
        <dbReference type="ARBA" id="ARBA00023286"/>
    </source>
</evidence>
<evidence type="ECO:0000259" key="15">
    <source>
        <dbReference type="Pfam" id="PF10613"/>
    </source>
</evidence>
<protein>
    <submittedName>
        <fullName evidence="16">Putative ionotropic receptor IR41a.1</fullName>
    </submittedName>
</protein>
<keyword evidence="5 13" id="KW-0812">Transmembrane</keyword>
<keyword evidence="9 16" id="KW-0675">Receptor</keyword>
<keyword evidence="11" id="KW-1071">Ligand-gated ion channel</keyword>
<evidence type="ECO:0000256" key="9">
    <source>
        <dbReference type="ARBA" id="ARBA00023170"/>
    </source>
</evidence>
<reference evidence="16" key="2">
    <citation type="journal article" date="2016" name="Sci. Rep.">
        <title>The chemosensory receptors of codling moth Cydia pomonella-expression in larvae and adults.</title>
        <authorList>
            <person name="Walker W.B.III."/>
            <person name="Gonzalez F."/>
            <person name="Garczynski S.F."/>
            <person name="Witzgall P."/>
        </authorList>
    </citation>
    <scope>NUCLEOTIDE SEQUENCE</scope>
</reference>
<evidence type="ECO:0000256" key="4">
    <source>
        <dbReference type="ARBA" id="ARBA00022475"/>
    </source>
</evidence>
<keyword evidence="12" id="KW-0407">Ion channel</keyword>
<keyword evidence="8 13" id="KW-0472">Membrane</keyword>
<evidence type="ECO:0000256" key="12">
    <source>
        <dbReference type="ARBA" id="ARBA00023303"/>
    </source>
</evidence>
<dbReference type="PANTHER" id="PTHR42643:SF40">
    <property type="entry name" value="IONOTROPIC RECEPTOR 41A-RELATED"/>
    <property type="match status" value="1"/>
</dbReference>
<dbReference type="SUPFAM" id="SSF53850">
    <property type="entry name" value="Periplasmic binding protein-like II"/>
    <property type="match status" value="1"/>
</dbReference>
<dbReference type="EMBL" id="JN836718">
    <property type="protein sequence ID" value="AFC91758.1"/>
    <property type="molecule type" value="mRNA"/>
</dbReference>
<dbReference type="InterPro" id="IPR019594">
    <property type="entry name" value="Glu/Gly-bd"/>
</dbReference>
<evidence type="ECO:0000259" key="14">
    <source>
        <dbReference type="Pfam" id="PF00060"/>
    </source>
</evidence>
<dbReference type="PANTHER" id="PTHR42643">
    <property type="entry name" value="IONOTROPIC RECEPTOR 20A-RELATED"/>
    <property type="match status" value="1"/>
</dbReference>
<organism evidence="16">
    <name type="scientific">Cydia pomonella</name>
    <name type="common">Codling moth</name>
    <dbReference type="NCBI Taxonomy" id="82600"/>
    <lineage>
        <taxon>Eukaryota</taxon>
        <taxon>Metazoa</taxon>
        <taxon>Ecdysozoa</taxon>
        <taxon>Arthropoda</taxon>
        <taxon>Hexapoda</taxon>
        <taxon>Insecta</taxon>
        <taxon>Pterygota</taxon>
        <taxon>Neoptera</taxon>
        <taxon>Endopterygota</taxon>
        <taxon>Lepidoptera</taxon>
        <taxon>Glossata</taxon>
        <taxon>Ditrysia</taxon>
        <taxon>Tortricoidea</taxon>
        <taxon>Tortricidae</taxon>
        <taxon>Olethreutinae</taxon>
        <taxon>Grapholitini</taxon>
        <taxon>Cydia</taxon>
    </lineage>
</organism>
<dbReference type="Gene3D" id="3.40.190.10">
    <property type="entry name" value="Periplasmic binding protein-like II"/>
    <property type="match status" value="1"/>
</dbReference>
<evidence type="ECO:0000256" key="13">
    <source>
        <dbReference type="SAM" id="Phobius"/>
    </source>
</evidence>
<feature type="transmembrane region" description="Helical" evidence="13">
    <location>
        <begin position="565"/>
        <end position="584"/>
    </location>
</feature>
<evidence type="ECO:0000256" key="2">
    <source>
        <dbReference type="ARBA" id="ARBA00008685"/>
    </source>
</evidence>